<evidence type="ECO:0000313" key="5">
    <source>
        <dbReference type="EMBL" id="MDT1062073.1"/>
    </source>
</evidence>
<organism evidence="5 6">
    <name type="scientific">Paracoccus broussonetiae</name>
    <dbReference type="NCBI Taxonomy" id="3075834"/>
    <lineage>
        <taxon>Bacteria</taxon>
        <taxon>Pseudomonadati</taxon>
        <taxon>Pseudomonadota</taxon>
        <taxon>Alphaproteobacteria</taxon>
        <taxon>Rhodobacterales</taxon>
        <taxon>Paracoccaceae</taxon>
        <taxon>Paracoccus</taxon>
    </lineage>
</organism>
<evidence type="ECO:0000259" key="4">
    <source>
        <dbReference type="PROSITE" id="PS50949"/>
    </source>
</evidence>
<dbReference type="InterPro" id="IPR011711">
    <property type="entry name" value="GntR_C"/>
</dbReference>
<evidence type="ECO:0000256" key="1">
    <source>
        <dbReference type="ARBA" id="ARBA00023015"/>
    </source>
</evidence>
<reference evidence="6" key="1">
    <citation type="submission" date="2023-07" db="EMBL/GenBank/DDBJ databases">
        <title>Characterization of two Paracoccaceae strains isolated from Phycosphere and proposal of Xinfangfangia lacusdiani sp. nov.</title>
        <authorList>
            <person name="Deng Y."/>
            <person name="Zhang Y.Q."/>
        </authorList>
    </citation>
    <scope>NUCLEOTIDE SEQUENCE [LARGE SCALE GENOMIC DNA]</scope>
    <source>
        <strain evidence="6">CPCC 101403</strain>
    </source>
</reference>
<dbReference type="PROSITE" id="PS50949">
    <property type="entry name" value="HTH_GNTR"/>
    <property type="match status" value="1"/>
</dbReference>
<dbReference type="PANTHER" id="PTHR43537:SF49">
    <property type="entry name" value="TRANSCRIPTIONAL REGULATORY PROTEIN"/>
    <property type="match status" value="1"/>
</dbReference>
<name>A0ABU3ECX1_9RHOB</name>
<accession>A0ABU3ECX1</accession>
<sequence length="236" mass="26765">MTSRVKYPQDMRNGDAMSIPTAQRIRLALENDIVDGRYHPGDQIDPDRIAADYGCSRTPVREALQMLEASGLLIVQPKRGTFVTKLGMGELMQRFELMAELEAFCARLACRRAEARDIARIVQSLQACETAAEAGESDRYYAENTQFHQAIYRAAHNPFLETETLRLQAMLQPYRRRQLQAQGRVRRSLDEHRVIADAIRAADEETAARIMTEHVLVQGERFQDLAAMLEGLDSAR</sequence>
<comment type="caution">
    <text evidence="5">The sequence shown here is derived from an EMBL/GenBank/DDBJ whole genome shotgun (WGS) entry which is preliminary data.</text>
</comment>
<dbReference type="SMART" id="SM00345">
    <property type="entry name" value="HTH_GNTR"/>
    <property type="match status" value="1"/>
</dbReference>
<feature type="domain" description="HTH gntR-type" evidence="4">
    <location>
        <begin position="19"/>
        <end position="86"/>
    </location>
</feature>
<dbReference type="SUPFAM" id="SSF48008">
    <property type="entry name" value="GntR ligand-binding domain-like"/>
    <property type="match status" value="1"/>
</dbReference>
<evidence type="ECO:0000256" key="2">
    <source>
        <dbReference type="ARBA" id="ARBA00023125"/>
    </source>
</evidence>
<gene>
    <name evidence="5" type="ORF">RM190_09410</name>
</gene>
<dbReference type="EMBL" id="JAVRQI010000006">
    <property type="protein sequence ID" value="MDT1062073.1"/>
    <property type="molecule type" value="Genomic_DNA"/>
</dbReference>
<keyword evidence="1" id="KW-0805">Transcription regulation</keyword>
<dbReference type="SMART" id="SM00895">
    <property type="entry name" value="FCD"/>
    <property type="match status" value="1"/>
</dbReference>
<dbReference type="Pfam" id="PF00392">
    <property type="entry name" value="GntR"/>
    <property type="match status" value="1"/>
</dbReference>
<dbReference type="CDD" id="cd07377">
    <property type="entry name" value="WHTH_GntR"/>
    <property type="match status" value="1"/>
</dbReference>
<dbReference type="Proteomes" id="UP001251085">
    <property type="component" value="Unassembled WGS sequence"/>
</dbReference>
<dbReference type="Gene3D" id="1.10.10.10">
    <property type="entry name" value="Winged helix-like DNA-binding domain superfamily/Winged helix DNA-binding domain"/>
    <property type="match status" value="1"/>
</dbReference>
<dbReference type="InterPro" id="IPR000524">
    <property type="entry name" value="Tscrpt_reg_HTH_GntR"/>
</dbReference>
<dbReference type="PANTHER" id="PTHR43537">
    <property type="entry name" value="TRANSCRIPTIONAL REGULATOR, GNTR FAMILY"/>
    <property type="match status" value="1"/>
</dbReference>
<proteinExistence type="predicted"/>
<dbReference type="InterPro" id="IPR036388">
    <property type="entry name" value="WH-like_DNA-bd_sf"/>
</dbReference>
<dbReference type="InterPro" id="IPR036390">
    <property type="entry name" value="WH_DNA-bd_sf"/>
</dbReference>
<evidence type="ECO:0000256" key="3">
    <source>
        <dbReference type="ARBA" id="ARBA00023163"/>
    </source>
</evidence>
<dbReference type="SUPFAM" id="SSF46785">
    <property type="entry name" value="Winged helix' DNA-binding domain"/>
    <property type="match status" value="1"/>
</dbReference>
<dbReference type="Pfam" id="PF07729">
    <property type="entry name" value="FCD"/>
    <property type="match status" value="1"/>
</dbReference>
<keyword evidence="6" id="KW-1185">Reference proteome</keyword>
<protein>
    <submittedName>
        <fullName evidence="5">GntR family transcriptional regulator</fullName>
    </submittedName>
</protein>
<evidence type="ECO:0000313" key="6">
    <source>
        <dbReference type="Proteomes" id="UP001251085"/>
    </source>
</evidence>
<keyword evidence="3" id="KW-0804">Transcription</keyword>
<keyword evidence="2" id="KW-0238">DNA-binding</keyword>
<dbReference type="InterPro" id="IPR008920">
    <property type="entry name" value="TF_FadR/GntR_C"/>
</dbReference>
<dbReference type="Gene3D" id="1.20.120.530">
    <property type="entry name" value="GntR ligand-binding domain-like"/>
    <property type="match status" value="1"/>
</dbReference>